<protein>
    <submittedName>
        <fullName evidence="1">DUF1289 domain-containing protein</fullName>
    </submittedName>
</protein>
<organism evidence="1 2">
    <name type="scientific">Deefgea salmonis</name>
    <dbReference type="NCBI Taxonomy" id="2875502"/>
    <lineage>
        <taxon>Bacteria</taxon>
        <taxon>Pseudomonadati</taxon>
        <taxon>Pseudomonadota</taxon>
        <taxon>Betaproteobacteria</taxon>
        <taxon>Neisseriales</taxon>
        <taxon>Chitinibacteraceae</taxon>
        <taxon>Deefgea</taxon>
    </lineage>
</organism>
<evidence type="ECO:0000313" key="1">
    <source>
        <dbReference type="EMBL" id="MCB5197311.1"/>
    </source>
</evidence>
<dbReference type="RefSeq" id="WP_226765012.1">
    <property type="nucleotide sequence ID" value="NZ_JAJAWG010000012.1"/>
</dbReference>
<proteinExistence type="predicted"/>
<sequence>MTVASPCIQQCKLDPAGQYCLGCRRSLDEIKAWSSSSDAAKHAVWQRLARVPPSATSN</sequence>
<name>A0ABS8BP39_9NEIS</name>
<dbReference type="EMBL" id="JAJAWG010000012">
    <property type="protein sequence ID" value="MCB5197311.1"/>
    <property type="molecule type" value="Genomic_DNA"/>
</dbReference>
<dbReference type="InterPro" id="IPR010710">
    <property type="entry name" value="DUF1289"/>
</dbReference>
<dbReference type="PANTHER" id="PTHR35175:SF2">
    <property type="entry name" value="DUF1289 DOMAIN-CONTAINING PROTEIN"/>
    <property type="match status" value="1"/>
</dbReference>
<keyword evidence="2" id="KW-1185">Reference proteome</keyword>
<dbReference type="Proteomes" id="UP001198034">
    <property type="component" value="Unassembled WGS sequence"/>
</dbReference>
<gene>
    <name evidence="1" type="ORF">LG219_13670</name>
</gene>
<comment type="caution">
    <text evidence="1">The sequence shown here is derived from an EMBL/GenBank/DDBJ whole genome shotgun (WGS) entry which is preliminary data.</text>
</comment>
<reference evidence="1 2" key="1">
    <citation type="submission" date="2021-10" db="EMBL/GenBank/DDBJ databases">
        <authorList>
            <person name="Chen M."/>
        </authorList>
    </citation>
    <scope>NUCLEOTIDE SEQUENCE [LARGE SCALE GENOMIC DNA]</scope>
    <source>
        <strain evidence="1 2">H3-26</strain>
    </source>
</reference>
<dbReference type="Pfam" id="PF06945">
    <property type="entry name" value="DUF1289"/>
    <property type="match status" value="1"/>
</dbReference>
<dbReference type="PANTHER" id="PTHR35175">
    <property type="entry name" value="DUF1289 DOMAIN-CONTAINING PROTEIN"/>
    <property type="match status" value="1"/>
</dbReference>
<accession>A0ABS8BP39</accession>
<evidence type="ECO:0000313" key="2">
    <source>
        <dbReference type="Proteomes" id="UP001198034"/>
    </source>
</evidence>